<dbReference type="PANTHER" id="PTHR43014">
    <property type="entry name" value="MERCURIC REDUCTASE"/>
    <property type="match status" value="1"/>
</dbReference>
<keyword evidence="2" id="KW-0285">Flavoprotein</keyword>
<evidence type="ECO:0000259" key="7">
    <source>
        <dbReference type="Pfam" id="PF02852"/>
    </source>
</evidence>
<dbReference type="eggNOG" id="COG1249">
    <property type="taxonomic scope" value="Bacteria"/>
</dbReference>
<dbReference type="EMBL" id="LJXT01000127">
    <property type="protein sequence ID" value="KPQ10798.1"/>
    <property type="molecule type" value="Genomic_DNA"/>
</dbReference>
<dbReference type="InterPro" id="IPR016156">
    <property type="entry name" value="FAD/NAD-linked_Rdtase_dimer_sf"/>
</dbReference>
<dbReference type="PRINTS" id="PR00411">
    <property type="entry name" value="PNDRDTASEI"/>
</dbReference>
<evidence type="ECO:0000313" key="10">
    <source>
        <dbReference type="Proteomes" id="UP000050421"/>
    </source>
</evidence>
<protein>
    <submittedName>
        <fullName evidence="9">Mercuric reductase</fullName>
        <ecNumber evidence="9">1.16.1.1</ecNumber>
    </submittedName>
</protein>
<accession>A0A0P8A6H2</accession>
<dbReference type="SUPFAM" id="SSF55424">
    <property type="entry name" value="FAD/NAD-linked reductases, dimerisation (C-terminal) domain"/>
    <property type="match status" value="1"/>
</dbReference>
<evidence type="ECO:0000259" key="8">
    <source>
        <dbReference type="Pfam" id="PF07992"/>
    </source>
</evidence>
<feature type="binding site" evidence="5">
    <location>
        <position position="53"/>
    </location>
    <ligand>
        <name>FAD</name>
        <dbReference type="ChEBI" id="CHEBI:57692"/>
    </ligand>
</feature>
<dbReference type="Gene3D" id="3.30.390.30">
    <property type="match status" value="1"/>
</dbReference>
<comment type="caution">
    <text evidence="9">The sequence shown here is derived from an EMBL/GenBank/DDBJ whole genome shotgun (WGS) entry which is preliminary data.</text>
</comment>
<dbReference type="SUPFAM" id="SSF51905">
    <property type="entry name" value="FAD/NAD(P)-binding domain"/>
    <property type="match status" value="1"/>
</dbReference>
<gene>
    <name evidence="9" type="primary">merA</name>
    <name evidence="9" type="ORF">HLUCCX10_15550</name>
</gene>
<evidence type="ECO:0000256" key="6">
    <source>
        <dbReference type="PIRSR" id="PIRSR000350-4"/>
    </source>
</evidence>
<proteinExistence type="inferred from homology"/>
<evidence type="ECO:0000256" key="1">
    <source>
        <dbReference type="ARBA" id="ARBA00007532"/>
    </source>
</evidence>
<dbReference type="PIRSF" id="PIRSF000350">
    <property type="entry name" value="Mercury_reductase_MerA"/>
    <property type="match status" value="1"/>
</dbReference>
<feature type="domain" description="FAD/NAD(P)-binding" evidence="8">
    <location>
        <begin position="8"/>
        <end position="321"/>
    </location>
</feature>
<dbReference type="GO" id="GO:0003955">
    <property type="term" value="F:NAD(P)H dehydrogenase (quinone) activity"/>
    <property type="evidence" value="ECO:0007669"/>
    <property type="project" value="TreeGrafter"/>
</dbReference>
<feature type="active site" description="Proton acceptor" evidence="4">
    <location>
        <position position="442"/>
    </location>
</feature>
<organism evidence="9 10">
    <name type="scientific">Algoriphagus marincola HL-49</name>
    <dbReference type="NCBI Taxonomy" id="1305737"/>
    <lineage>
        <taxon>Bacteria</taxon>
        <taxon>Pseudomonadati</taxon>
        <taxon>Bacteroidota</taxon>
        <taxon>Cytophagia</taxon>
        <taxon>Cytophagales</taxon>
        <taxon>Cyclobacteriaceae</taxon>
        <taxon>Algoriphagus</taxon>
    </lineage>
</organism>
<dbReference type="InterPro" id="IPR001100">
    <property type="entry name" value="Pyr_nuc-diS_OxRdtase"/>
</dbReference>
<dbReference type="PRINTS" id="PR00368">
    <property type="entry name" value="FADPNR"/>
</dbReference>
<reference evidence="9 10" key="1">
    <citation type="submission" date="2015-09" db="EMBL/GenBank/DDBJ databases">
        <title>Identification and resolution of microdiversity through metagenomic sequencing of parallel consortia.</title>
        <authorList>
            <person name="Nelson W.C."/>
            <person name="Romine M.F."/>
            <person name="Lindemann S.R."/>
        </authorList>
    </citation>
    <scope>NUCLEOTIDE SEQUENCE [LARGE SCALE GENOMIC DNA]</scope>
    <source>
        <strain evidence="9">HL-49</strain>
    </source>
</reference>
<keyword evidence="9" id="KW-0560">Oxidoreductase</keyword>
<dbReference type="Gene3D" id="3.50.50.60">
    <property type="entry name" value="FAD/NAD(P)-binding domain"/>
    <property type="match status" value="2"/>
</dbReference>
<evidence type="ECO:0000256" key="2">
    <source>
        <dbReference type="ARBA" id="ARBA00022630"/>
    </source>
</evidence>
<dbReference type="Pfam" id="PF07992">
    <property type="entry name" value="Pyr_redox_2"/>
    <property type="match status" value="1"/>
</dbReference>
<keyword evidence="5" id="KW-0547">Nucleotide-binding</keyword>
<comment type="cofactor">
    <cofactor evidence="5">
        <name>FAD</name>
        <dbReference type="ChEBI" id="CHEBI:57692"/>
    </cofactor>
    <text evidence="5">Binds 1 FAD per subunit.</text>
</comment>
<evidence type="ECO:0000256" key="5">
    <source>
        <dbReference type="PIRSR" id="PIRSR000350-3"/>
    </source>
</evidence>
<dbReference type="PANTHER" id="PTHR43014:SF2">
    <property type="entry name" value="MERCURIC REDUCTASE"/>
    <property type="match status" value="1"/>
</dbReference>
<dbReference type="AlphaFoldDB" id="A0A0P8A6H2"/>
<feature type="domain" description="Pyridine nucleotide-disulphide oxidoreductase dimerisation" evidence="7">
    <location>
        <begin position="347"/>
        <end position="451"/>
    </location>
</feature>
<evidence type="ECO:0000256" key="4">
    <source>
        <dbReference type="PIRSR" id="PIRSR000350-2"/>
    </source>
</evidence>
<feature type="binding site" evidence="5">
    <location>
        <position position="118"/>
    </location>
    <ligand>
        <name>FAD</name>
        <dbReference type="ChEBI" id="CHEBI:57692"/>
    </ligand>
</feature>
<evidence type="ECO:0000313" key="9">
    <source>
        <dbReference type="EMBL" id="KPQ10798.1"/>
    </source>
</evidence>
<dbReference type="InterPro" id="IPR004099">
    <property type="entry name" value="Pyr_nucl-diS_OxRdtase_dimer"/>
</dbReference>
<dbReference type="Pfam" id="PF02852">
    <property type="entry name" value="Pyr_redox_dim"/>
    <property type="match status" value="1"/>
</dbReference>
<comment type="similarity">
    <text evidence="1">Belongs to the class-I pyridine nucleotide-disulfide oxidoreductase family.</text>
</comment>
<feature type="binding site" evidence="5">
    <location>
        <position position="309"/>
    </location>
    <ligand>
        <name>FAD</name>
        <dbReference type="ChEBI" id="CHEBI:57692"/>
    </ligand>
</feature>
<dbReference type="OrthoDB" id="9800167at2"/>
<dbReference type="InterPro" id="IPR023753">
    <property type="entry name" value="FAD/NAD-binding_dom"/>
</dbReference>
<keyword evidence="5" id="KW-0520">NAD</keyword>
<dbReference type="PATRIC" id="fig|1305737.6.peg.68"/>
<dbReference type="STRING" id="1305737.GCA_000526355_03258"/>
<feature type="binding site" evidence="5">
    <location>
        <begin position="177"/>
        <end position="184"/>
    </location>
    <ligand>
        <name>NAD(+)</name>
        <dbReference type="ChEBI" id="CHEBI:57540"/>
    </ligand>
</feature>
<name>A0A0P8A6H2_9BACT</name>
<dbReference type="GO" id="GO:0050660">
    <property type="term" value="F:flavin adenine dinucleotide binding"/>
    <property type="evidence" value="ECO:0007669"/>
    <property type="project" value="TreeGrafter"/>
</dbReference>
<sequence>MKPDVTFDSIIIGSGQAGKPLAFFLAGQGEKVALIEKGKLGGTCVNTGCTPTKTYVAAARRAWEVSQSKRIGIQASTNLKIDLKEIWRRKETIISSSRKGLEKGLEENDKIHLFRGVGKFLEPHLIQVGKHRLASKKIYINVGTRPRIISGFENVRYFTNESILELQEIPDHLLIVGGSYVGLEFAQIFKRLGSKATVLEKGDRIIHQEDPDHSQLVQEILEAEGIQFELQSNCLSGKNWGKSQVEVQMDCHGEKKAVRGSHLLLATGREPNTDLLQLELANISTDEKGFIPVNEKLETEVLGIFALGDCNGKGAFTHTAFHDFEIIKDHISGAQKKKTSDRILNYALYIDPPFARAGITKTQALTSKKNFLFAEMPMSQINRAKEKGETQGKMEVLIEKKSGQIAGAMICGTGADEIIGIFLTAMYGNLHFDVLKNGVFTHPTVTELIPTLLQSLQPLKK</sequence>
<dbReference type="GO" id="GO:0016152">
    <property type="term" value="F:mercury (II) reductase (NADP+) activity"/>
    <property type="evidence" value="ECO:0007669"/>
    <property type="project" value="UniProtKB-EC"/>
</dbReference>
<dbReference type="InterPro" id="IPR036188">
    <property type="entry name" value="FAD/NAD-bd_sf"/>
</dbReference>
<feature type="disulfide bond" description="Redox-active" evidence="6">
    <location>
        <begin position="44"/>
        <end position="49"/>
    </location>
</feature>
<dbReference type="EC" id="1.16.1.1" evidence="9"/>
<feature type="binding site" evidence="5">
    <location>
        <position position="200"/>
    </location>
    <ligand>
        <name>NAD(+)</name>
        <dbReference type="ChEBI" id="CHEBI:57540"/>
    </ligand>
</feature>
<keyword evidence="3 5" id="KW-0274">FAD</keyword>
<feature type="binding site" evidence="5">
    <location>
        <position position="268"/>
    </location>
    <ligand>
        <name>NAD(+)</name>
        <dbReference type="ChEBI" id="CHEBI:57540"/>
    </ligand>
</feature>
<evidence type="ECO:0000256" key="3">
    <source>
        <dbReference type="ARBA" id="ARBA00022827"/>
    </source>
</evidence>
<dbReference type="Proteomes" id="UP000050421">
    <property type="component" value="Unassembled WGS sequence"/>
</dbReference>